<dbReference type="PANTHER" id="PTHR48109:SF3">
    <property type="entry name" value="SLL0744 PROTEIN"/>
    <property type="match status" value="1"/>
</dbReference>
<proteinExistence type="predicted"/>
<keyword evidence="4" id="KW-0288">FMN</keyword>
<evidence type="ECO:0000256" key="2">
    <source>
        <dbReference type="ARBA" id="ARBA00004725"/>
    </source>
</evidence>
<keyword evidence="3" id="KW-0285">Flavoprotein</keyword>
<evidence type="ECO:0000256" key="5">
    <source>
        <dbReference type="ARBA" id="ARBA00022975"/>
    </source>
</evidence>
<comment type="cofactor">
    <cofactor evidence="1">
        <name>FMN</name>
        <dbReference type="ChEBI" id="CHEBI:58210"/>
    </cofactor>
</comment>
<gene>
    <name evidence="8" type="ORF">L6773_02140</name>
</gene>
<organism evidence="8 9">
    <name type="scientific">Rhodohalobacter sulfatireducens</name>
    <dbReference type="NCBI Taxonomy" id="2911366"/>
    <lineage>
        <taxon>Bacteria</taxon>
        <taxon>Pseudomonadati</taxon>
        <taxon>Balneolota</taxon>
        <taxon>Balneolia</taxon>
        <taxon>Balneolales</taxon>
        <taxon>Balneolaceae</taxon>
        <taxon>Rhodohalobacter</taxon>
    </lineage>
</organism>
<name>A0ABS9K917_9BACT</name>
<evidence type="ECO:0000256" key="6">
    <source>
        <dbReference type="ARBA" id="ARBA00023002"/>
    </source>
</evidence>
<keyword evidence="6" id="KW-0560">Oxidoreductase</keyword>
<dbReference type="Gene3D" id="3.20.20.70">
    <property type="entry name" value="Aldolase class I"/>
    <property type="match status" value="1"/>
</dbReference>
<dbReference type="InterPro" id="IPR013785">
    <property type="entry name" value="Aldolase_TIM"/>
</dbReference>
<dbReference type="Proteomes" id="UP001165366">
    <property type="component" value="Unassembled WGS sequence"/>
</dbReference>
<dbReference type="CDD" id="cd04739">
    <property type="entry name" value="DHOD_like"/>
    <property type="match status" value="1"/>
</dbReference>
<dbReference type="InterPro" id="IPR012135">
    <property type="entry name" value="Dihydroorotate_DH_1_2"/>
</dbReference>
<evidence type="ECO:0000259" key="7">
    <source>
        <dbReference type="Pfam" id="PF01180"/>
    </source>
</evidence>
<keyword evidence="9" id="KW-1185">Reference proteome</keyword>
<evidence type="ECO:0000313" key="8">
    <source>
        <dbReference type="EMBL" id="MCG2587349.1"/>
    </source>
</evidence>
<sequence length="335" mass="37490">MNLETKYLGLTLKNPLVPSASPLSNDTDMVKKLEDAGASAVVMYSLFEEQINMENEALDHFLNTPQESYAEALSYFPEPETYHNLHAEEYLEHIQTLKNSVDIPIIASLNGVSKGGWMSYAKKMEEAGADAIELNIYYIAVDPDRTASAVEHMYYDNVRTVKKSVNIPVSIKLSPYFTAFANMAKLLQGAGADGLVLFNRFYQPDIDLENLEVLPSLAPSSSFEKRLPLRWIAMLRPFLKCSLAATTGIHTAHDVIKMILAGADVAMMASVLLYKGPDVLRTMEKEIKLWMEEKEYTSLEEMKGAMSASSVAEPSTFERANYIKVLQGFKLDDFR</sequence>
<feature type="domain" description="Dihydroorotate dehydrogenase catalytic" evidence="7">
    <location>
        <begin position="88"/>
        <end position="289"/>
    </location>
</feature>
<reference evidence="8" key="1">
    <citation type="submission" date="2022-01" db="EMBL/GenBank/DDBJ databases">
        <authorList>
            <person name="Wang Y."/>
        </authorList>
    </citation>
    <scope>NUCLEOTIDE SEQUENCE</scope>
    <source>
        <strain evidence="8">WB101</strain>
    </source>
</reference>
<comment type="pathway">
    <text evidence="2">Pyrimidine metabolism; UMP biosynthesis via de novo pathway.</text>
</comment>
<dbReference type="PIRSF" id="PIRSF000164">
    <property type="entry name" value="DHO_oxidase"/>
    <property type="match status" value="1"/>
</dbReference>
<dbReference type="InterPro" id="IPR005720">
    <property type="entry name" value="Dihydroorotate_DH_cat"/>
</dbReference>
<dbReference type="RefSeq" id="WP_237852187.1">
    <property type="nucleotide sequence ID" value="NZ_JAKLWS010000001.1"/>
</dbReference>
<evidence type="ECO:0000256" key="3">
    <source>
        <dbReference type="ARBA" id="ARBA00022630"/>
    </source>
</evidence>
<accession>A0ABS9K917</accession>
<reference evidence="8" key="2">
    <citation type="submission" date="2024-05" db="EMBL/GenBank/DDBJ databases">
        <title>Rhodohalobacter halophilus gen. nov., sp. nov., a moderately halophilic member of the family Balneolaceae.</title>
        <authorList>
            <person name="Xia J."/>
        </authorList>
    </citation>
    <scope>NUCLEOTIDE SEQUENCE</scope>
    <source>
        <strain evidence="8">WB101</strain>
    </source>
</reference>
<keyword evidence="5" id="KW-0665">Pyrimidine biosynthesis</keyword>
<dbReference type="Pfam" id="PF01180">
    <property type="entry name" value="DHO_dh"/>
    <property type="match status" value="1"/>
</dbReference>
<dbReference type="SUPFAM" id="SSF51395">
    <property type="entry name" value="FMN-linked oxidoreductases"/>
    <property type="match status" value="1"/>
</dbReference>
<evidence type="ECO:0000313" key="9">
    <source>
        <dbReference type="Proteomes" id="UP001165366"/>
    </source>
</evidence>
<protein>
    <submittedName>
        <fullName evidence="8">Dihydroorotate dehydrogenase-like protein</fullName>
    </submittedName>
</protein>
<evidence type="ECO:0000256" key="1">
    <source>
        <dbReference type="ARBA" id="ARBA00001917"/>
    </source>
</evidence>
<dbReference type="PANTHER" id="PTHR48109">
    <property type="entry name" value="DIHYDROOROTATE DEHYDROGENASE (QUINONE), MITOCHONDRIAL-RELATED"/>
    <property type="match status" value="1"/>
</dbReference>
<evidence type="ECO:0000256" key="4">
    <source>
        <dbReference type="ARBA" id="ARBA00022643"/>
    </source>
</evidence>
<dbReference type="EMBL" id="JAKLWS010000001">
    <property type="protein sequence ID" value="MCG2587349.1"/>
    <property type="molecule type" value="Genomic_DNA"/>
</dbReference>
<dbReference type="NCBIfam" id="NF005741">
    <property type="entry name" value="PRK07565.1"/>
    <property type="match status" value="1"/>
</dbReference>
<comment type="caution">
    <text evidence="8">The sequence shown here is derived from an EMBL/GenBank/DDBJ whole genome shotgun (WGS) entry which is preliminary data.</text>
</comment>
<dbReference type="InterPro" id="IPR050074">
    <property type="entry name" value="DHO_dehydrogenase"/>
</dbReference>